<dbReference type="AlphaFoldDB" id="A0A9D5Q7N7"/>
<evidence type="ECO:0000256" key="1">
    <source>
        <dbReference type="ARBA" id="ARBA00022679"/>
    </source>
</evidence>
<dbReference type="Pfam" id="PF01553">
    <property type="entry name" value="Acyltransferase"/>
    <property type="match status" value="1"/>
</dbReference>
<dbReference type="PANTHER" id="PTHR10434:SF40">
    <property type="entry name" value="1-ACYL-SN-GLYCEROL-3-PHOSPHATE ACYLTRANSFERASE"/>
    <property type="match status" value="1"/>
</dbReference>
<name>A0A9D5Q7N7_9BACT</name>
<dbReference type="GO" id="GO:0006654">
    <property type="term" value="P:phosphatidic acid biosynthetic process"/>
    <property type="evidence" value="ECO:0007669"/>
    <property type="project" value="TreeGrafter"/>
</dbReference>
<keyword evidence="3" id="KW-0812">Transmembrane</keyword>
<keyword evidence="2 5" id="KW-0012">Acyltransferase</keyword>
<protein>
    <submittedName>
        <fullName evidence="5">1-acyl-sn-glycerol-3-phosphate acyltransferase</fullName>
    </submittedName>
</protein>
<keyword evidence="1" id="KW-0808">Transferase</keyword>
<keyword evidence="3" id="KW-1133">Transmembrane helix</keyword>
<feature type="transmembrane region" description="Helical" evidence="3">
    <location>
        <begin position="25"/>
        <end position="43"/>
    </location>
</feature>
<reference evidence="5" key="1">
    <citation type="submission" date="2019-11" db="EMBL/GenBank/DDBJ databases">
        <title>Microbial mats filling the niche in hypersaline microbial mats.</title>
        <authorList>
            <person name="Wong H.L."/>
            <person name="Macleod F.I."/>
            <person name="White R.A. III"/>
            <person name="Burns B.P."/>
        </authorList>
    </citation>
    <scope>NUCLEOTIDE SEQUENCE</scope>
    <source>
        <strain evidence="5">Rbin_158</strain>
    </source>
</reference>
<accession>A0A9D5Q7N7</accession>
<feature type="domain" description="Phospholipid/glycerol acyltransferase" evidence="4">
    <location>
        <begin position="88"/>
        <end position="205"/>
    </location>
</feature>
<dbReference type="GO" id="GO:0003841">
    <property type="term" value="F:1-acylglycerol-3-phosphate O-acyltransferase activity"/>
    <property type="evidence" value="ECO:0007669"/>
    <property type="project" value="TreeGrafter"/>
</dbReference>
<dbReference type="PANTHER" id="PTHR10434">
    <property type="entry name" value="1-ACYL-SN-GLYCEROL-3-PHOSPHATE ACYLTRANSFERASE"/>
    <property type="match status" value="1"/>
</dbReference>
<evidence type="ECO:0000256" key="2">
    <source>
        <dbReference type="ARBA" id="ARBA00023315"/>
    </source>
</evidence>
<comment type="caution">
    <text evidence="5">The sequence shown here is derived from an EMBL/GenBank/DDBJ whole genome shotgun (WGS) entry which is preliminary data.</text>
</comment>
<dbReference type="InterPro" id="IPR002123">
    <property type="entry name" value="Plipid/glycerol_acylTrfase"/>
</dbReference>
<dbReference type="SMART" id="SM00563">
    <property type="entry name" value="PlsC"/>
    <property type="match status" value="1"/>
</dbReference>
<proteinExistence type="predicted"/>
<sequence length="276" mass="31058">MQPLVYTHGTYHTEAADVSMFARHFPSGIFYGKLLVILVKAAVRAKWSRKKRLALIQSSLEVLRALERVGVTLEIRGIEHVTQEEEPCVFIANHMSTLETLVLPGLIQPLKEVTFVVKDNLLHYPVFQHICRAWNPIAVTRQHPRQDYNTVLEEGLKRLQAGESIIVFPQTTRTTSWEPTQFNSIGIKLARKADVPVIPMGLRTDAWANGKYLKECGKIDPAKQVVFAFGEPFRIQGQGKQEHAAVMKFIQATLTSGRDMVSGNTGQQAEERKTAE</sequence>
<evidence type="ECO:0000313" key="5">
    <source>
        <dbReference type="EMBL" id="MBD3326638.1"/>
    </source>
</evidence>
<dbReference type="CDD" id="cd07989">
    <property type="entry name" value="LPLAT_AGPAT-like"/>
    <property type="match status" value="1"/>
</dbReference>
<evidence type="ECO:0000259" key="4">
    <source>
        <dbReference type="SMART" id="SM00563"/>
    </source>
</evidence>
<keyword evidence="3" id="KW-0472">Membrane</keyword>
<evidence type="ECO:0000313" key="6">
    <source>
        <dbReference type="Proteomes" id="UP000649604"/>
    </source>
</evidence>
<evidence type="ECO:0000256" key="3">
    <source>
        <dbReference type="SAM" id="Phobius"/>
    </source>
</evidence>
<dbReference type="EMBL" id="WJJP01000611">
    <property type="protein sequence ID" value="MBD3326638.1"/>
    <property type="molecule type" value="Genomic_DNA"/>
</dbReference>
<gene>
    <name evidence="5" type="ORF">GF339_18790</name>
</gene>
<organism evidence="5 6">
    <name type="scientific">candidate division KSB3 bacterium</name>
    <dbReference type="NCBI Taxonomy" id="2044937"/>
    <lineage>
        <taxon>Bacteria</taxon>
        <taxon>candidate division KSB3</taxon>
    </lineage>
</organism>
<dbReference type="SUPFAM" id="SSF69593">
    <property type="entry name" value="Glycerol-3-phosphate (1)-acyltransferase"/>
    <property type="match status" value="1"/>
</dbReference>
<dbReference type="Proteomes" id="UP000649604">
    <property type="component" value="Unassembled WGS sequence"/>
</dbReference>